<keyword evidence="5" id="KW-0001">2Fe-2S</keyword>
<comment type="caution">
    <text evidence="16">The sequence shown here is derived from an EMBL/GenBank/DDBJ whole genome shotgun (WGS) entry which is preliminary data.</text>
</comment>
<dbReference type="CDD" id="cd06198">
    <property type="entry name" value="FNR_like_3"/>
    <property type="match status" value="1"/>
</dbReference>
<evidence type="ECO:0000256" key="14">
    <source>
        <dbReference type="SAM" id="Phobius"/>
    </source>
</evidence>
<keyword evidence="7" id="KW-0274">FAD</keyword>
<dbReference type="InterPro" id="IPR050415">
    <property type="entry name" value="MRET"/>
</dbReference>
<evidence type="ECO:0000256" key="4">
    <source>
        <dbReference type="ARBA" id="ARBA00022692"/>
    </source>
</evidence>
<feature type="transmembrane region" description="Helical" evidence="14">
    <location>
        <begin position="228"/>
        <end position="248"/>
    </location>
</feature>
<evidence type="ECO:0000256" key="1">
    <source>
        <dbReference type="ARBA" id="ARBA00001974"/>
    </source>
</evidence>
<dbReference type="InterPro" id="IPR017927">
    <property type="entry name" value="FAD-bd_FR_type"/>
</dbReference>
<keyword evidence="4 14" id="KW-0812">Transmembrane</keyword>
<name>A0ABV6C3R3_9ACTN</name>
<dbReference type="InterPro" id="IPR017938">
    <property type="entry name" value="Riboflavin_synthase-like_b-brl"/>
</dbReference>
<dbReference type="PROSITE" id="PS51384">
    <property type="entry name" value="FAD_FR"/>
    <property type="match status" value="1"/>
</dbReference>
<evidence type="ECO:0000256" key="6">
    <source>
        <dbReference type="ARBA" id="ARBA00022723"/>
    </source>
</evidence>
<feature type="domain" description="FAD-binding FR-type" evidence="15">
    <location>
        <begin position="253"/>
        <end position="353"/>
    </location>
</feature>
<comment type="cofactor">
    <cofactor evidence="1">
        <name>FAD</name>
        <dbReference type="ChEBI" id="CHEBI:57692"/>
    </cofactor>
</comment>
<comment type="subcellular location">
    <subcellularLocation>
        <location evidence="2">Membrane</location>
        <topology evidence="2">Multi-pass membrane protein</topology>
    </subcellularLocation>
</comment>
<proteinExistence type="predicted"/>
<evidence type="ECO:0000256" key="8">
    <source>
        <dbReference type="ARBA" id="ARBA00022989"/>
    </source>
</evidence>
<keyword evidence="17" id="KW-1185">Reference proteome</keyword>
<dbReference type="SUPFAM" id="SSF52343">
    <property type="entry name" value="Ferredoxin reductase-like, C-terminal NADP-linked domain"/>
    <property type="match status" value="1"/>
</dbReference>
<sequence length="476" mass="51127">MSSTAIRRARREGGANPARSSRASWGAAAQRPAARRAPTPPNPLVPRLALVAALGGFAWVVALGLTSLPPAEVAARGGEALLAGTATGLVGTYLAMLMVLLASRLPAMERAVGFDRLLRWHRLLAPWPILLLVAHAVLVTVGEAQAAKSGFGAAVRSVVLDYPDVLAATVGLAIMVVIGVVSVRAIRRRLRRETWWALHLYLYLALALSFAHAVVLGPNFVGHPVTQAVWAAVWAATAGVVLVSRFGLPLARSLRHQLRVVEVHEEAPDVTSVVLRGRRLDRLPVAGGQVVLWRFLARGLWWQAHPYTLSALPRPPYLRITVRAVGDHSAAVARLRPGTPVVFEGPYGAFTAEHRRRPRVLLVAGGIGVTAVRSLLEDLPPGSEPVVLLRARRAEDLALADEVESLAARAGGRVHRLVGPRDRVRLDRGALLRLVPDLGQRDVYVSGPPSLVAELRRTCRRLGVPGASFHGEAYAL</sequence>
<evidence type="ECO:0000313" key="17">
    <source>
        <dbReference type="Proteomes" id="UP001589788"/>
    </source>
</evidence>
<evidence type="ECO:0000256" key="3">
    <source>
        <dbReference type="ARBA" id="ARBA00022630"/>
    </source>
</evidence>
<keyword evidence="3" id="KW-0285">Flavoprotein</keyword>
<dbReference type="Gene3D" id="3.40.50.80">
    <property type="entry name" value="Nucleotide-binding domain of ferredoxin-NADP reductase (FNR) module"/>
    <property type="match status" value="1"/>
</dbReference>
<dbReference type="Proteomes" id="UP001589788">
    <property type="component" value="Unassembled WGS sequence"/>
</dbReference>
<protein>
    <submittedName>
        <fullName evidence="16">Ferric reductase-like transmembrane domain-containing protein</fullName>
    </submittedName>
</protein>
<feature type="transmembrane region" description="Helical" evidence="14">
    <location>
        <begin position="162"/>
        <end position="183"/>
    </location>
</feature>
<dbReference type="InterPro" id="IPR039261">
    <property type="entry name" value="FNR_nucleotide-bd"/>
</dbReference>
<dbReference type="Pfam" id="PF01794">
    <property type="entry name" value="Ferric_reduct"/>
    <property type="match status" value="1"/>
</dbReference>
<evidence type="ECO:0000259" key="15">
    <source>
        <dbReference type="PROSITE" id="PS51384"/>
    </source>
</evidence>
<accession>A0ABV6C3R3</accession>
<dbReference type="Gene3D" id="2.40.30.10">
    <property type="entry name" value="Translation factors"/>
    <property type="match status" value="1"/>
</dbReference>
<evidence type="ECO:0000256" key="5">
    <source>
        <dbReference type="ARBA" id="ARBA00022714"/>
    </source>
</evidence>
<feature type="region of interest" description="Disordered" evidence="13">
    <location>
        <begin position="1"/>
        <end position="40"/>
    </location>
</feature>
<keyword evidence="12 14" id="KW-0472">Membrane</keyword>
<gene>
    <name evidence="16" type="ORF">ACFFRE_09245</name>
</gene>
<evidence type="ECO:0000256" key="2">
    <source>
        <dbReference type="ARBA" id="ARBA00004141"/>
    </source>
</evidence>
<keyword evidence="10" id="KW-0408">Iron</keyword>
<keyword evidence="8 14" id="KW-1133">Transmembrane helix</keyword>
<feature type="transmembrane region" description="Helical" evidence="14">
    <location>
        <begin position="44"/>
        <end position="68"/>
    </location>
</feature>
<evidence type="ECO:0000256" key="9">
    <source>
        <dbReference type="ARBA" id="ARBA00023002"/>
    </source>
</evidence>
<feature type="transmembrane region" description="Helical" evidence="14">
    <location>
        <begin position="123"/>
        <end position="142"/>
    </location>
</feature>
<dbReference type="PANTHER" id="PTHR47354">
    <property type="entry name" value="NADH OXIDOREDUCTASE HCR"/>
    <property type="match status" value="1"/>
</dbReference>
<feature type="transmembrane region" description="Helical" evidence="14">
    <location>
        <begin position="195"/>
        <end position="216"/>
    </location>
</feature>
<evidence type="ECO:0000256" key="13">
    <source>
        <dbReference type="SAM" id="MobiDB-lite"/>
    </source>
</evidence>
<evidence type="ECO:0000256" key="10">
    <source>
        <dbReference type="ARBA" id="ARBA00023004"/>
    </source>
</evidence>
<dbReference type="EMBL" id="JBHLYQ010000090">
    <property type="protein sequence ID" value="MFC0082326.1"/>
    <property type="molecule type" value="Genomic_DNA"/>
</dbReference>
<dbReference type="RefSeq" id="WP_377789869.1">
    <property type="nucleotide sequence ID" value="NZ_JBHLYQ010000090.1"/>
</dbReference>
<keyword evidence="6" id="KW-0479">Metal-binding</keyword>
<evidence type="ECO:0000256" key="11">
    <source>
        <dbReference type="ARBA" id="ARBA00023014"/>
    </source>
</evidence>
<organism evidence="16 17">
    <name type="scientific">Aciditerrimonas ferrireducens</name>
    <dbReference type="NCBI Taxonomy" id="667306"/>
    <lineage>
        <taxon>Bacteria</taxon>
        <taxon>Bacillati</taxon>
        <taxon>Actinomycetota</taxon>
        <taxon>Acidimicrobiia</taxon>
        <taxon>Acidimicrobiales</taxon>
        <taxon>Acidimicrobiaceae</taxon>
        <taxon>Aciditerrimonas</taxon>
    </lineage>
</organism>
<feature type="compositionally biased region" description="Low complexity" evidence="13">
    <location>
        <begin position="18"/>
        <end position="37"/>
    </location>
</feature>
<dbReference type="InterPro" id="IPR013130">
    <property type="entry name" value="Fe3_Rdtase_TM_dom"/>
</dbReference>
<evidence type="ECO:0000256" key="7">
    <source>
        <dbReference type="ARBA" id="ARBA00022827"/>
    </source>
</evidence>
<dbReference type="SUPFAM" id="SSF63380">
    <property type="entry name" value="Riboflavin synthase domain-like"/>
    <property type="match status" value="1"/>
</dbReference>
<feature type="transmembrane region" description="Helical" evidence="14">
    <location>
        <begin position="80"/>
        <end position="102"/>
    </location>
</feature>
<dbReference type="PANTHER" id="PTHR47354:SF8">
    <property type="entry name" value="1,2-PHENYLACETYL-COA EPOXIDASE, SUBUNIT E"/>
    <property type="match status" value="1"/>
</dbReference>
<reference evidence="16 17" key="1">
    <citation type="submission" date="2024-09" db="EMBL/GenBank/DDBJ databases">
        <authorList>
            <person name="Sun Q."/>
            <person name="Mori K."/>
        </authorList>
    </citation>
    <scope>NUCLEOTIDE SEQUENCE [LARGE SCALE GENOMIC DNA]</scope>
    <source>
        <strain evidence="16 17">JCM 15389</strain>
    </source>
</reference>
<evidence type="ECO:0000256" key="12">
    <source>
        <dbReference type="ARBA" id="ARBA00023136"/>
    </source>
</evidence>
<evidence type="ECO:0000313" key="16">
    <source>
        <dbReference type="EMBL" id="MFC0082326.1"/>
    </source>
</evidence>
<keyword evidence="9" id="KW-0560">Oxidoreductase</keyword>
<keyword evidence="11" id="KW-0411">Iron-sulfur</keyword>